<feature type="compositionally biased region" description="Basic and acidic residues" evidence="4">
    <location>
        <begin position="59"/>
        <end position="73"/>
    </location>
</feature>
<accession>C2KZP9</accession>
<dbReference type="GO" id="GO:0015768">
    <property type="term" value="P:maltose transport"/>
    <property type="evidence" value="ECO:0007669"/>
    <property type="project" value="TreeGrafter"/>
</dbReference>
<keyword evidence="6" id="KW-1185">Reference proteome</keyword>
<comment type="caution">
    <text evidence="5">The sequence shown here is derived from an EMBL/GenBank/DDBJ whole genome shotgun (WGS) entry which is preliminary data.</text>
</comment>
<evidence type="ECO:0000256" key="1">
    <source>
        <dbReference type="ARBA" id="ARBA00008520"/>
    </source>
</evidence>
<dbReference type="FunCoup" id="C2KZP9">
    <property type="interactions" value="83"/>
</dbReference>
<dbReference type="SUPFAM" id="SSF53850">
    <property type="entry name" value="Periplasmic binding protein-like II"/>
    <property type="match status" value="1"/>
</dbReference>
<name>C2KZP9_9FIRM</name>
<dbReference type="PANTHER" id="PTHR30061:SF50">
    <property type="entry name" value="MALTOSE_MALTODEXTRIN-BINDING PERIPLASMIC PROTEIN"/>
    <property type="match status" value="1"/>
</dbReference>
<feature type="compositionally biased region" description="Polar residues" evidence="4">
    <location>
        <begin position="77"/>
        <end position="86"/>
    </location>
</feature>
<dbReference type="STRING" id="585501.HMPREF6123_1968"/>
<protein>
    <submittedName>
        <fullName evidence="5">ABC transporter, solute-binding protein</fullName>
    </submittedName>
</protein>
<dbReference type="CDD" id="cd13585">
    <property type="entry name" value="PBP2_TMBP_like"/>
    <property type="match status" value="1"/>
</dbReference>
<keyword evidence="3" id="KW-0732">Signal</keyword>
<evidence type="ECO:0000313" key="6">
    <source>
        <dbReference type="Proteomes" id="UP000004121"/>
    </source>
</evidence>
<keyword evidence="2" id="KW-0813">Transport</keyword>
<dbReference type="PANTHER" id="PTHR30061">
    <property type="entry name" value="MALTOSE-BINDING PERIPLASMIC PROTEIN"/>
    <property type="match status" value="1"/>
</dbReference>
<sequence length="480" mass="52778">MIFILDDIFLKRYVKVFTFMDNKEEAMKKRSLVSSVLAITLLAASISACGSSGNTAKTDAAKEGESASGKQEEGSEAQATGQGDASTATVVIWSPADEKGIEDWWAEKIAAWNKEHPDKQIARQAIDRADSYAYENKITTATTSGDLPDILFVDGPTISYYAANGTIVPIDDVYTEEDKKDFMPSSIQQNTYDGKLYGIGPTESSVALYYNKDYLDAAGIEYPSDTDISKAWTWDTFYENAKKLTTKDYVGTNIIMDKGEGLIYALEPFFYENKADFINEDGSKAEGYVNSKQSIETMEYLNKFIQEGIANIDPVKDEFLNGKAATLIGGSWNIADLEKSNLNWGVSYYPVANDGTAVSPTGDWTAAITKDSKNPEVAKEVLQYLMSSENVAEYASAIAKPASRTSSYDKMSGWDEGARKLFKWQLENTGKARPSTPSYSVLSQGFATAALNVFAGSDAKTELDTVAKDFQEDYDTYYAK</sequence>
<gene>
    <name evidence="5" type="ORF">HMPREF6123_1968</name>
</gene>
<dbReference type="InParanoid" id="C2KZP9"/>
<dbReference type="HOGENOM" id="CLU_031285_10_5_9"/>
<dbReference type="GO" id="GO:0042956">
    <property type="term" value="P:maltodextrin transmembrane transport"/>
    <property type="evidence" value="ECO:0007669"/>
    <property type="project" value="TreeGrafter"/>
</dbReference>
<dbReference type="InterPro" id="IPR006059">
    <property type="entry name" value="SBP"/>
</dbReference>
<proteinExistence type="inferred from homology"/>
<evidence type="ECO:0000256" key="4">
    <source>
        <dbReference type="SAM" id="MobiDB-lite"/>
    </source>
</evidence>
<evidence type="ECO:0000256" key="2">
    <source>
        <dbReference type="ARBA" id="ARBA00022448"/>
    </source>
</evidence>
<comment type="similarity">
    <text evidence="1">Belongs to the bacterial solute-binding protein 1 family.</text>
</comment>
<dbReference type="AlphaFoldDB" id="C2KZP9"/>
<dbReference type="EMBL" id="ACKX01000193">
    <property type="protein sequence ID" value="EEJ50749.1"/>
    <property type="molecule type" value="Genomic_DNA"/>
</dbReference>
<feature type="region of interest" description="Disordered" evidence="4">
    <location>
        <begin position="51"/>
        <end position="86"/>
    </location>
</feature>
<organism evidence="5 6">
    <name type="scientific">Oribacterium sinus F0268</name>
    <dbReference type="NCBI Taxonomy" id="585501"/>
    <lineage>
        <taxon>Bacteria</taxon>
        <taxon>Bacillati</taxon>
        <taxon>Bacillota</taxon>
        <taxon>Clostridia</taxon>
        <taxon>Lachnospirales</taxon>
        <taxon>Lachnospiraceae</taxon>
        <taxon>Oribacterium</taxon>
    </lineage>
</organism>
<evidence type="ECO:0000313" key="5">
    <source>
        <dbReference type="EMBL" id="EEJ50749.1"/>
    </source>
</evidence>
<dbReference type="GO" id="GO:1901982">
    <property type="term" value="F:maltose binding"/>
    <property type="evidence" value="ECO:0007669"/>
    <property type="project" value="TreeGrafter"/>
</dbReference>
<dbReference type="Pfam" id="PF13416">
    <property type="entry name" value="SBP_bac_8"/>
    <property type="match status" value="1"/>
</dbReference>
<reference evidence="5 6" key="1">
    <citation type="submission" date="2009-04" db="EMBL/GenBank/DDBJ databases">
        <authorList>
            <person name="Qin X."/>
            <person name="Bachman B."/>
            <person name="Battles P."/>
            <person name="Bell A."/>
            <person name="Bess C."/>
            <person name="Bickham C."/>
            <person name="Chaboub L."/>
            <person name="Chen D."/>
            <person name="Coyle M."/>
            <person name="Deiros D.R."/>
            <person name="Dinh H."/>
            <person name="Forbes L."/>
            <person name="Fowler G."/>
            <person name="Francisco L."/>
            <person name="Fu Q."/>
            <person name="Gubbala S."/>
            <person name="Hale W."/>
            <person name="Han Y."/>
            <person name="Hemphill L."/>
            <person name="Highlander S.K."/>
            <person name="Hirani K."/>
            <person name="Hogues M."/>
            <person name="Jackson L."/>
            <person name="Jakkamsetti A."/>
            <person name="Javaid M."/>
            <person name="Jiang H."/>
            <person name="Korchina V."/>
            <person name="Kovar C."/>
            <person name="Lara F."/>
            <person name="Lee S."/>
            <person name="Mata R."/>
            <person name="Mathew T."/>
            <person name="Moen C."/>
            <person name="Morales K."/>
            <person name="Munidasa M."/>
            <person name="Nazareth L."/>
            <person name="Ngo R."/>
            <person name="Nguyen L."/>
            <person name="Okwuonu G."/>
            <person name="Ongeri F."/>
            <person name="Patil S."/>
            <person name="Petrosino J."/>
            <person name="Pham C."/>
            <person name="Pham P."/>
            <person name="Pu L.-L."/>
            <person name="Puazo M."/>
            <person name="Raj R."/>
            <person name="Reid J."/>
            <person name="Rouhana J."/>
            <person name="Saada N."/>
            <person name="Shang Y."/>
            <person name="Simmons D."/>
            <person name="Thornton R."/>
            <person name="Warren J."/>
            <person name="Weissenberger G."/>
            <person name="Zhang J."/>
            <person name="Zhang L."/>
            <person name="Zhou C."/>
            <person name="Zhu D."/>
            <person name="Muzny D."/>
            <person name="Worley K."/>
            <person name="Gibbs R."/>
        </authorList>
    </citation>
    <scope>NUCLEOTIDE SEQUENCE [LARGE SCALE GENOMIC DNA]</scope>
    <source>
        <strain evidence="5 6">F0268</strain>
    </source>
</reference>
<dbReference type="GO" id="GO:0055052">
    <property type="term" value="C:ATP-binding cassette (ABC) transporter complex, substrate-binding subunit-containing"/>
    <property type="evidence" value="ECO:0007669"/>
    <property type="project" value="TreeGrafter"/>
</dbReference>
<dbReference type="Proteomes" id="UP000004121">
    <property type="component" value="Unassembled WGS sequence"/>
</dbReference>
<evidence type="ECO:0000256" key="3">
    <source>
        <dbReference type="ARBA" id="ARBA00022729"/>
    </source>
</evidence>
<dbReference type="Gene3D" id="3.40.190.10">
    <property type="entry name" value="Periplasmic binding protein-like II"/>
    <property type="match status" value="1"/>
</dbReference>
<dbReference type="eggNOG" id="COG2182">
    <property type="taxonomic scope" value="Bacteria"/>
</dbReference>